<sequence>MPLFYGLRKELKNVMTQKLRAGIVGGTGMVGQRFIALLENHPWFQIAAIAASANSAGKTYEESVKGRWKLSTPMPESVKNIPVLDASHVEEVASGVDLIFCAVDMKKNEIQALEEAYAKAGVPVISNNSAHRWTPDVPMVVPEINPEHLEVISSQRKRLGTETGFIAVKPNCSIQSYVPMLTALRGFKPTQVVASTYQALSGAGKTFTDWPEMLDNVIPYIGGEEEKSEQEPLRIWGTVEDGEIVKASAPQITTQCIRVPVTDGHLATVFVSFENKPSKEEILESWKNYKGRPQELELPSAPKQFITYFEEENRPQTNLDRDLEKGMGISAGRLREDSLYDFKFVGLSHNTLRGAAGGAVLIAELLKAEGYITAR</sequence>
<dbReference type="Pfam" id="PF02774">
    <property type="entry name" value="Semialdhyde_dhC"/>
    <property type="match status" value="1"/>
</dbReference>
<dbReference type="Gene3D" id="3.40.50.720">
    <property type="entry name" value="NAD(P)-binding Rossmann-like Domain"/>
    <property type="match status" value="1"/>
</dbReference>
<accession>A0A1H8NB58</accession>
<dbReference type="STRING" id="1333845.SAMN04487895_106144"/>
<dbReference type="EMBL" id="FODH01000006">
    <property type="protein sequence ID" value="SEO26807.1"/>
    <property type="molecule type" value="Genomic_DNA"/>
</dbReference>
<feature type="active site" description="Acyl-thioester intermediate" evidence="4">
    <location>
        <position position="172"/>
    </location>
</feature>
<keyword evidence="3" id="KW-0560">Oxidoreductase</keyword>
<organism evidence="6 7">
    <name type="scientific">Paenibacillus sophorae</name>
    <dbReference type="NCBI Taxonomy" id="1333845"/>
    <lineage>
        <taxon>Bacteria</taxon>
        <taxon>Bacillati</taxon>
        <taxon>Bacillota</taxon>
        <taxon>Bacilli</taxon>
        <taxon>Bacillales</taxon>
        <taxon>Paenibacillaceae</taxon>
        <taxon>Paenibacillus</taxon>
    </lineage>
</organism>
<protein>
    <submittedName>
        <fullName evidence="6">Aspartate-semialdehyde dehydrogenase</fullName>
    </submittedName>
</protein>
<dbReference type="PANTHER" id="PTHR46718">
    <property type="entry name" value="ASPARTATE-SEMIALDEHYDE DEHYDROGENASE"/>
    <property type="match status" value="1"/>
</dbReference>
<dbReference type="GO" id="GO:0051287">
    <property type="term" value="F:NAD binding"/>
    <property type="evidence" value="ECO:0007669"/>
    <property type="project" value="InterPro"/>
</dbReference>
<evidence type="ECO:0000256" key="1">
    <source>
        <dbReference type="ARBA" id="ARBA00010584"/>
    </source>
</evidence>
<evidence type="ECO:0000256" key="3">
    <source>
        <dbReference type="ARBA" id="ARBA00023002"/>
    </source>
</evidence>
<feature type="active site" description="Proton acceptor" evidence="4">
    <location>
        <position position="265"/>
    </location>
</feature>
<dbReference type="NCBIfam" id="NF006416">
    <property type="entry name" value="PRK08664.1"/>
    <property type="match status" value="1"/>
</dbReference>
<dbReference type="PANTHER" id="PTHR46718:SF1">
    <property type="entry name" value="ASPARTATE-SEMIALDEHYDE DEHYDROGENASE"/>
    <property type="match status" value="1"/>
</dbReference>
<dbReference type="InterPro" id="IPR051823">
    <property type="entry name" value="ASADH-related"/>
</dbReference>
<dbReference type="Gene3D" id="3.30.360.10">
    <property type="entry name" value="Dihydrodipicolinate Reductase, domain 2"/>
    <property type="match status" value="1"/>
</dbReference>
<feature type="domain" description="Semialdehyde dehydrogenase NAD-binding" evidence="5">
    <location>
        <begin position="20"/>
        <end position="152"/>
    </location>
</feature>
<dbReference type="InterPro" id="IPR005676">
    <property type="entry name" value="Asp_semi-ald_DH_pep-lack"/>
</dbReference>
<dbReference type="InterPro" id="IPR036291">
    <property type="entry name" value="NAD(P)-bd_dom_sf"/>
</dbReference>
<evidence type="ECO:0000259" key="5">
    <source>
        <dbReference type="SMART" id="SM00859"/>
    </source>
</evidence>
<dbReference type="AlphaFoldDB" id="A0A1H8NB58"/>
<comment type="similarity">
    <text evidence="1">Belongs to the aspartate-semialdehyde dehydrogenase family.</text>
</comment>
<name>A0A1H8NB58_9BACL</name>
<dbReference type="NCBIfam" id="TIGR00978">
    <property type="entry name" value="asd_EA"/>
    <property type="match status" value="1"/>
</dbReference>
<dbReference type="SUPFAM" id="SSF51735">
    <property type="entry name" value="NAD(P)-binding Rossmann-fold domains"/>
    <property type="match status" value="1"/>
</dbReference>
<dbReference type="SMART" id="SM00859">
    <property type="entry name" value="Semialdhyde_dh"/>
    <property type="match status" value="1"/>
</dbReference>
<evidence type="ECO:0000256" key="2">
    <source>
        <dbReference type="ARBA" id="ARBA00022857"/>
    </source>
</evidence>
<evidence type="ECO:0000256" key="4">
    <source>
        <dbReference type="PIRSR" id="PIRSR000148-1"/>
    </source>
</evidence>
<dbReference type="CDD" id="cd18130">
    <property type="entry name" value="ASADH_C_arch_fung_like"/>
    <property type="match status" value="1"/>
</dbReference>
<dbReference type="CDD" id="cd02315">
    <property type="entry name" value="ScASADH_like_N"/>
    <property type="match status" value="1"/>
</dbReference>
<dbReference type="GO" id="GO:0009088">
    <property type="term" value="P:threonine biosynthetic process"/>
    <property type="evidence" value="ECO:0007669"/>
    <property type="project" value="UniProtKB-ARBA"/>
</dbReference>
<evidence type="ECO:0000313" key="6">
    <source>
        <dbReference type="EMBL" id="SEO26807.1"/>
    </source>
</evidence>
<dbReference type="GO" id="GO:0004073">
    <property type="term" value="F:aspartate-semialdehyde dehydrogenase activity"/>
    <property type="evidence" value="ECO:0007669"/>
    <property type="project" value="TreeGrafter"/>
</dbReference>
<dbReference type="InterPro" id="IPR000534">
    <property type="entry name" value="Semialdehyde_DH_NAD-bd"/>
</dbReference>
<dbReference type="GO" id="GO:0050661">
    <property type="term" value="F:NADP binding"/>
    <property type="evidence" value="ECO:0007669"/>
    <property type="project" value="InterPro"/>
</dbReference>
<dbReference type="InterPro" id="IPR012280">
    <property type="entry name" value="Semialdhyde_DH_dimer_dom"/>
</dbReference>
<dbReference type="PIRSF" id="PIRSF000148">
    <property type="entry name" value="ASA_dh"/>
    <property type="match status" value="1"/>
</dbReference>
<dbReference type="GO" id="GO:0046983">
    <property type="term" value="F:protein dimerization activity"/>
    <property type="evidence" value="ECO:0007669"/>
    <property type="project" value="InterPro"/>
</dbReference>
<gene>
    <name evidence="6" type="ORF">SAMN04487895_106144</name>
</gene>
<dbReference type="Proteomes" id="UP000198809">
    <property type="component" value="Unassembled WGS sequence"/>
</dbReference>
<reference evidence="6 7" key="1">
    <citation type="submission" date="2016-10" db="EMBL/GenBank/DDBJ databases">
        <authorList>
            <person name="de Groot N.N."/>
        </authorList>
    </citation>
    <scope>NUCLEOTIDE SEQUENCE [LARGE SCALE GENOMIC DNA]</scope>
    <source>
        <strain evidence="6 7">CGMCC 1.10238</strain>
    </source>
</reference>
<dbReference type="GO" id="GO:0009086">
    <property type="term" value="P:methionine biosynthetic process"/>
    <property type="evidence" value="ECO:0007669"/>
    <property type="project" value="TreeGrafter"/>
</dbReference>
<dbReference type="Pfam" id="PF01118">
    <property type="entry name" value="Semialdhyde_dh"/>
    <property type="match status" value="1"/>
</dbReference>
<keyword evidence="2" id="KW-0521">NADP</keyword>
<proteinExistence type="inferred from homology"/>
<evidence type="ECO:0000313" key="7">
    <source>
        <dbReference type="Proteomes" id="UP000198809"/>
    </source>
</evidence>
<dbReference type="SUPFAM" id="SSF55347">
    <property type="entry name" value="Glyceraldehyde-3-phosphate dehydrogenase-like, C-terminal domain"/>
    <property type="match status" value="1"/>
</dbReference>